<gene>
    <name evidence="1" type="ORF">L6164_023394</name>
</gene>
<sequence length="236" mass="26199">MLETILGALLQVVFDRIVPGGNVSRWISSFFGRKDADDAEQLFNNLKMLLLSVKAVLGNAEEKQIVDPNVKAWVDMVGEVVYDADEIASIALPHKLNHKSQTNEYKLVDYLSSFRSRLEKINKRLTFIVNLKDVLGLREGNGGKASSLSICTTCAIDDSEVYGRDGDGNKIIELLLSRNVSGEKVFVVAIVGMAGVGKTTLSQLLFNDEQMKRHFDLRSWVFVSEGSDPFEVTKKV</sequence>
<comment type="caution">
    <text evidence="1">The sequence shown here is derived from an EMBL/GenBank/DDBJ whole genome shotgun (WGS) entry which is preliminary data.</text>
</comment>
<evidence type="ECO:0000313" key="2">
    <source>
        <dbReference type="Proteomes" id="UP000828941"/>
    </source>
</evidence>
<dbReference type="EMBL" id="CM039434">
    <property type="protein sequence ID" value="KAI4323814.1"/>
    <property type="molecule type" value="Genomic_DNA"/>
</dbReference>
<organism evidence="1 2">
    <name type="scientific">Bauhinia variegata</name>
    <name type="common">Purple orchid tree</name>
    <name type="synonym">Phanera variegata</name>
    <dbReference type="NCBI Taxonomy" id="167791"/>
    <lineage>
        <taxon>Eukaryota</taxon>
        <taxon>Viridiplantae</taxon>
        <taxon>Streptophyta</taxon>
        <taxon>Embryophyta</taxon>
        <taxon>Tracheophyta</taxon>
        <taxon>Spermatophyta</taxon>
        <taxon>Magnoliopsida</taxon>
        <taxon>eudicotyledons</taxon>
        <taxon>Gunneridae</taxon>
        <taxon>Pentapetalae</taxon>
        <taxon>rosids</taxon>
        <taxon>fabids</taxon>
        <taxon>Fabales</taxon>
        <taxon>Fabaceae</taxon>
        <taxon>Cercidoideae</taxon>
        <taxon>Cercideae</taxon>
        <taxon>Bauhiniinae</taxon>
        <taxon>Bauhinia</taxon>
    </lineage>
</organism>
<protein>
    <submittedName>
        <fullName evidence="1">Uncharacterized protein</fullName>
    </submittedName>
</protein>
<reference evidence="1 2" key="1">
    <citation type="journal article" date="2022" name="DNA Res.">
        <title>Chromosomal-level genome assembly of the orchid tree Bauhinia variegata (Leguminosae; Cercidoideae) supports the allotetraploid origin hypothesis of Bauhinia.</title>
        <authorList>
            <person name="Zhong Y."/>
            <person name="Chen Y."/>
            <person name="Zheng D."/>
            <person name="Pang J."/>
            <person name="Liu Y."/>
            <person name="Luo S."/>
            <person name="Meng S."/>
            <person name="Qian L."/>
            <person name="Wei D."/>
            <person name="Dai S."/>
            <person name="Zhou R."/>
        </authorList>
    </citation>
    <scope>NUCLEOTIDE SEQUENCE [LARGE SCALE GENOMIC DNA]</scope>
    <source>
        <strain evidence="1">BV-YZ2020</strain>
    </source>
</reference>
<evidence type="ECO:0000313" key="1">
    <source>
        <dbReference type="EMBL" id="KAI4323814.1"/>
    </source>
</evidence>
<accession>A0ACB9MK22</accession>
<dbReference type="Proteomes" id="UP000828941">
    <property type="component" value="Chromosome 9"/>
</dbReference>
<name>A0ACB9MK22_BAUVA</name>
<keyword evidence="2" id="KW-1185">Reference proteome</keyword>
<proteinExistence type="predicted"/>